<name>A0ACC0D9F8_9PEZI</name>
<reference evidence="1 2" key="1">
    <citation type="journal article" date="2022" name="New Phytol.">
        <title>Ecological generalism drives hyperdiversity of secondary metabolite gene clusters in xylarialean endophytes.</title>
        <authorList>
            <person name="Franco M.E.E."/>
            <person name="Wisecaver J.H."/>
            <person name="Arnold A.E."/>
            <person name="Ju Y.M."/>
            <person name="Slot J.C."/>
            <person name="Ahrendt S."/>
            <person name="Moore L.P."/>
            <person name="Eastman K.E."/>
            <person name="Scott K."/>
            <person name="Konkel Z."/>
            <person name="Mondo S.J."/>
            <person name="Kuo A."/>
            <person name="Hayes R.D."/>
            <person name="Haridas S."/>
            <person name="Andreopoulos B."/>
            <person name="Riley R."/>
            <person name="LaButti K."/>
            <person name="Pangilinan J."/>
            <person name="Lipzen A."/>
            <person name="Amirebrahimi M."/>
            <person name="Yan J."/>
            <person name="Adam C."/>
            <person name="Keymanesh K."/>
            <person name="Ng V."/>
            <person name="Louie K."/>
            <person name="Northen T."/>
            <person name="Drula E."/>
            <person name="Henrissat B."/>
            <person name="Hsieh H.M."/>
            <person name="Youens-Clark K."/>
            <person name="Lutzoni F."/>
            <person name="Miadlikowska J."/>
            <person name="Eastwood D.C."/>
            <person name="Hamelin R.C."/>
            <person name="Grigoriev I.V."/>
            <person name="U'Ren J.M."/>
        </authorList>
    </citation>
    <scope>NUCLEOTIDE SEQUENCE [LARGE SCALE GENOMIC DNA]</scope>
    <source>
        <strain evidence="1 2">ER1909</strain>
    </source>
</reference>
<keyword evidence="2" id="KW-1185">Reference proteome</keyword>
<proteinExistence type="predicted"/>
<organism evidence="1 2">
    <name type="scientific">Hypoxylon rubiginosum</name>
    <dbReference type="NCBI Taxonomy" id="110542"/>
    <lineage>
        <taxon>Eukaryota</taxon>
        <taxon>Fungi</taxon>
        <taxon>Dikarya</taxon>
        <taxon>Ascomycota</taxon>
        <taxon>Pezizomycotina</taxon>
        <taxon>Sordariomycetes</taxon>
        <taxon>Xylariomycetidae</taxon>
        <taxon>Xylariales</taxon>
        <taxon>Hypoxylaceae</taxon>
        <taxon>Hypoxylon</taxon>
    </lineage>
</organism>
<accession>A0ACC0D9F8</accession>
<comment type="caution">
    <text evidence="1">The sequence shown here is derived from an EMBL/GenBank/DDBJ whole genome shotgun (WGS) entry which is preliminary data.</text>
</comment>
<dbReference type="EMBL" id="MU394296">
    <property type="protein sequence ID" value="KAI6089317.1"/>
    <property type="molecule type" value="Genomic_DNA"/>
</dbReference>
<evidence type="ECO:0000313" key="2">
    <source>
        <dbReference type="Proteomes" id="UP001497680"/>
    </source>
</evidence>
<gene>
    <name evidence="1" type="ORF">F4821DRAFT_268476</name>
</gene>
<sequence>MKWWLISLLAAGTNVLALPGQKYYPVGNGTVASSSSNSTVATSSTASTTPAYLVAATTTVTETTSASATATYEYPTEKLGPVATLLPAIPADHDGSNINHLTPKDPGSGSAIHYAQESNGDSAGIYAVAIPRWTAPSVVLDHSALVISVYVDANGNLVIVFSDLAALEHALANWNHESITFITYTEKCGDYELGQRCYFSATEVVFDAGSLSATAAGQAKAMEELVSDVNLAWGNYGNQRVAYGTATASATTVAAYPTGSDSPSSTYYSVSPTETTTCVPPVDTKYGLPTACTGPYFDEDLDDGLGYLEADDFSYGSDVEGIQFDDEETDDASELAKRLAVFDSISSGASKLADKTKTAIKATGERVKGAAQTVKKNVAKVATTVYNAGKTVVEVGGNIIAGKPNKFEKDFDKLILPMAAKECAAATTADEKKKVANACKPKNGVKIVESPWGDAILIKTLGELPDSTNLRPSGSKKQTTVTKGKFISFYCVKCGLTGSLKTSGNITIVVSKGITDGHFVADLNLDIGVGLGVYAQYYREDTYRNNLYDVPVTPFTIGFASIGPVISIGTEVKYSVNMTGSMLARADISLARAQYHYDWTKGGATSTGFTPQFKPAFEAEGSVELAIQFGIPVGLELAVTTFNGCEKCKGAVGVETIPSIKAAAAVAVQASYNATDKSFETGLKPTNNCSGISTTLSVKNDVNAFYNGFGLVKGSKSLVNGTDHIIASYCIGNKTDGTAKGVVGIQSRLAISEEAYHQLGRRANSTTNSTQIYDLTDYVIEKDADLGFTGLSLSDTPYNLDDSELDGYWYSTLSLNGTNGQYTLAACEDGNLYIQKNGTANDLPYYSTCTTLWSGYEDVVLTTPTSGVLHYYNNTMSKVGVSRLRSSDEEALPASAVFVALTPFYYTDDESEDAPSMLAAIDSNDEIFFPAVCTYKNATLGAKVYLVNGTDVDAGLEMLKSTDIEYSVTNGEVDNCYLLFLEITDRVDGDWAELDEDADEEYADNAIELEFDDSLVDSEGDLELGTDDLLADQDDETLDNFDEIFDDDKEEDAEDWDDDSDYEDTFGDYYDVIDDDEDTTTTTS</sequence>
<protein>
    <submittedName>
        <fullName evidence="1">Uncharacterized protein</fullName>
    </submittedName>
</protein>
<dbReference type="Proteomes" id="UP001497680">
    <property type="component" value="Unassembled WGS sequence"/>
</dbReference>
<evidence type="ECO:0000313" key="1">
    <source>
        <dbReference type="EMBL" id="KAI6089317.1"/>
    </source>
</evidence>